<dbReference type="OMA" id="FTAINEM"/>
<evidence type="ECO:0000256" key="4">
    <source>
        <dbReference type="ARBA" id="ARBA00022741"/>
    </source>
</evidence>
<evidence type="ECO:0000313" key="10">
    <source>
        <dbReference type="EMBL" id="ELA42555.1"/>
    </source>
</evidence>
<dbReference type="PROSITE" id="PS50011">
    <property type="entry name" value="PROTEIN_KINASE_DOM"/>
    <property type="match status" value="1"/>
</dbReference>
<evidence type="ECO:0000313" key="11">
    <source>
        <dbReference type="Proteomes" id="UP000011082"/>
    </source>
</evidence>
<keyword evidence="4" id="KW-0547">Nucleotide-binding</keyword>
<dbReference type="RefSeq" id="XP_007603760.1">
    <property type="nucleotide sequence ID" value="XM_007603698.1"/>
</dbReference>
<evidence type="ECO:0000256" key="6">
    <source>
        <dbReference type="ARBA" id="ARBA00022840"/>
    </source>
</evidence>
<dbReference type="PANTHER" id="PTHR24356">
    <property type="entry name" value="SERINE/THREONINE-PROTEIN KINASE"/>
    <property type="match status" value="1"/>
</dbReference>
<keyword evidence="2" id="KW-0723">Serine/threonine-protein kinase</keyword>
<keyword evidence="5 10" id="KW-0418">Kinase</keyword>
<dbReference type="Pfam" id="PF00069">
    <property type="entry name" value="Pkinase"/>
    <property type="match status" value="1"/>
</dbReference>
<gene>
    <name evidence="10" type="ORF">VICG_00307</name>
</gene>
<dbReference type="EMBL" id="JH370131">
    <property type="protein sequence ID" value="ELA42555.1"/>
    <property type="molecule type" value="Genomic_DNA"/>
</dbReference>
<accession>L2GPY1</accession>
<dbReference type="PANTHER" id="PTHR24356:SF1">
    <property type="entry name" value="SERINE_THREONINE-PROTEIN KINASE GREATWALL"/>
    <property type="match status" value="1"/>
</dbReference>
<dbReference type="Gene3D" id="1.10.510.10">
    <property type="entry name" value="Transferase(Phosphotransferase) domain 1"/>
    <property type="match status" value="1"/>
</dbReference>
<dbReference type="InterPro" id="IPR011009">
    <property type="entry name" value="Kinase-like_dom_sf"/>
</dbReference>
<comment type="catalytic activity">
    <reaction evidence="8">
        <text>L-seryl-[protein] + ATP = O-phospho-L-seryl-[protein] + ADP + H(+)</text>
        <dbReference type="Rhea" id="RHEA:17989"/>
        <dbReference type="Rhea" id="RHEA-COMP:9863"/>
        <dbReference type="Rhea" id="RHEA-COMP:11604"/>
        <dbReference type="ChEBI" id="CHEBI:15378"/>
        <dbReference type="ChEBI" id="CHEBI:29999"/>
        <dbReference type="ChEBI" id="CHEBI:30616"/>
        <dbReference type="ChEBI" id="CHEBI:83421"/>
        <dbReference type="ChEBI" id="CHEBI:456216"/>
        <dbReference type="EC" id="2.7.11.1"/>
    </reaction>
</comment>
<dbReference type="HOGENOM" id="CLU_000288_63_0_1"/>
<evidence type="ECO:0000256" key="7">
    <source>
        <dbReference type="ARBA" id="ARBA00047899"/>
    </source>
</evidence>
<evidence type="ECO:0000256" key="1">
    <source>
        <dbReference type="ARBA" id="ARBA00012513"/>
    </source>
</evidence>
<dbReference type="SUPFAM" id="SSF56112">
    <property type="entry name" value="Protein kinase-like (PK-like)"/>
    <property type="match status" value="1"/>
</dbReference>
<dbReference type="GO" id="GO:0005524">
    <property type="term" value="F:ATP binding"/>
    <property type="evidence" value="ECO:0007669"/>
    <property type="project" value="UniProtKB-KW"/>
</dbReference>
<protein>
    <recommendedName>
        <fullName evidence="1">non-specific serine/threonine protein kinase</fullName>
        <ecNumber evidence="1">2.7.11.1</ecNumber>
    </recommendedName>
</protein>
<dbReference type="GO" id="GO:0004674">
    <property type="term" value="F:protein serine/threonine kinase activity"/>
    <property type="evidence" value="ECO:0007669"/>
    <property type="project" value="UniProtKB-KW"/>
</dbReference>
<organism evidence="10 11">
    <name type="scientific">Vittaforma corneae (strain ATCC 50505)</name>
    <name type="common">Microsporidian parasite</name>
    <name type="synonym">Nosema corneum</name>
    <dbReference type="NCBI Taxonomy" id="993615"/>
    <lineage>
        <taxon>Eukaryota</taxon>
        <taxon>Fungi</taxon>
        <taxon>Fungi incertae sedis</taxon>
        <taxon>Microsporidia</taxon>
        <taxon>Nosematidae</taxon>
        <taxon>Vittaforma</taxon>
    </lineage>
</organism>
<dbReference type="GeneID" id="19881025"/>
<evidence type="ECO:0000259" key="9">
    <source>
        <dbReference type="PROSITE" id="PS50011"/>
    </source>
</evidence>
<dbReference type="VEuPathDB" id="MicrosporidiaDB:VICG_00307"/>
<dbReference type="Proteomes" id="UP000011082">
    <property type="component" value="Unassembled WGS sequence"/>
</dbReference>
<dbReference type="InterPro" id="IPR000719">
    <property type="entry name" value="Prot_kinase_dom"/>
</dbReference>
<dbReference type="SMART" id="SM00220">
    <property type="entry name" value="S_TKc"/>
    <property type="match status" value="1"/>
</dbReference>
<dbReference type="InParanoid" id="L2GPY1"/>
<keyword evidence="3" id="KW-0808">Transferase</keyword>
<comment type="catalytic activity">
    <reaction evidence="7">
        <text>L-threonyl-[protein] + ATP = O-phospho-L-threonyl-[protein] + ADP + H(+)</text>
        <dbReference type="Rhea" id="RHEA:46608"/>
        <dbReference type="Rhea" id="RHEA-COMP:11060"/>
        <dbReference type="Rhea" id="RHEA-COMP:11605"/>
        <dbReference type="ChEBI" id="CHEBI:15378"/>
        <dbReference type="ChEBI" id="CHEBI:30013"/>
        <dbReference type="ChEBI" id="CHEBI:30616"/>
        <dbReference type="ChEBI" id="CHEBI:61977"/>
        <dbReference type="ChEBI" id="CHEBI:456216"/>
        <dbReference type="EC" id="2.7.11.1"/>
    </reaction>
</comment>
<dbReference type="Gene3D" id="3.30.200.20">
    <property type="entry name" value="Phosphorylase Kinase, domain 1"/>
    <property type="match status" value="1"/>
</dbReference>
<evidence type="ECO:0000256" key="3">
    <source>
        <dbReference type="ARBA" id="ARBA00022679"/>
    </source>
</evidence>
<name>L2GPY1_VITCO</name>
<dbReference type="AlphaFoldDB" id="L2GPY1"/>
<sequence length="219" mass="24868">MSHEIDLNLLIDFSETADRELRTAISTKLHEGKTKPSDFKILKKLAKGGYGEVYVVEKESKIYAMKKVAKQLVMKNKNATFFMNEKEIMTTHGLDWLVKSYMCLQDETHLFYIMEFVHGGDLLGYLSRKDILKEEEIKFYAAEVFTAINEMHKAGWIHRDLKPDNILLDREGHVKLADFGSCVKMENGKVISSSTVGTPDYISPDVLSSTGETVVYGSE</sequence>
<dbReference type="InterPro" id="IPR050236">
    <property type="entry name" value="Ser_Thr_kinase_AGC"/>
</dbReference>
<dbReference type="STRING" id="993615.L2GPY1"/>
<keyword evidence="6" id="KW-0067">ATP-binding</keyword>
<dbReference type="OrthoDB" id="3638488at2759"/>
<evidence type="ECO:0000256" key="2">
    <source>
        <dbReference type="ARBA" id="ARBA00022527"/>
    </source>
</evidence>
<keyword evidence="11" id="KW-1185">Reference proteome</keyword>
<proteinExistence type="predicted"/>
<dbReference type="PIRSF" id="PIRSF000654">
    <property type="entry name" value="Integrin-linked_kinase"/>
    <property type="match status" value="1"/>
</dbReference>
<evidence type="ECO:0000256" key="8">
    <source>
        <dbReference type="ARBA" id="ARBA00048679"/>
    </source>
</evidence>
<reference evidence="11" key="1">
    <citation type="submission" date="2011-05" db="EMBL/GenBank/DDBJ databases">
        <title>The genome sequence of Vittaforma corneae strain ATCC 50505.</title>
        <authorList>
            <consortium name="The Broad Institute Genome Sequencing Platform"/>
            <person name="Cuomo C."/>
            <person name="Didier E."/>
            <person name="Bowers L."/>
            <person name="Young S.K."/>
            <person name="Zeng Q."/>
            <person name="Gargeya S."/>
            <person name="Fitzgerald M."/>
            <person name="Haas B."/>
            <person name="Abouelleil A."/>
            <person name="Alvarado L."/>
            <person name="Arachchi H.M."/>
            <person name="Berlin A."/>
            <person name="Chapman S.B."/>
            <person name="Gearin G."/>
            <person name="Goldberg J."/>
            <person name="Griggs A."/>
            <person name="Gujja S."/>
            <person name="Hansen M."/>
            <person name="Heiman D."/>
            <person name="Howarth C."/>
            <person name="Larimer J."/>
            <person name="Lui A."/>
            <person name="MacDonald P.J.P."/>
            <person name="McCowen C."/>
            <person name="Montmayeur A."/>
            <person name="Murphy C."/>
            <person name="Neiman D."/>
            <person name="Pearson M."/>
            <person name="Priest M."/>
            <person name="Roberts A."/>
            <person name="Saif S."/>
            <person name="Shea T."/>
            <person name="Sisk P."/>
            <person name="Stolte C."/>
            <person name="Sykes S."/>
            <person name="Wortman J."/>
            <person name="Nusbaum C."/>
            <person name="Birren B."/>
        </authorList>
    </citation>
    <scope>NUCLEOTIDE SEQUENCE [LARGE SCALE GENOMIC DNA]</scope>
    <source>
        <strain evidence="11">ATCC 50505</strain>
    </source>
</reference>
<feature type="domain" description="Protein kinase" evidence="9">
    <location>
        <begin position="39"/>
        <end position="219"/>
    </location>
</feature>
<evidence type="ECO:0000256" key="5">
    <source>
        <dbReference type="ARBA" id="ARBA00022777"/>
    </source>
</evidence>
<dbReference type="EC" id="2.7.11.1" evidence="1"/>